<dbReference type="RefSeq" id="WP_213353396.1">
    <property type="nucleotide sequence ID" value="NZ_JAHBGB010000033.1"/>
</dbReference>
<organism evidence="2 3">
    <name type="scientific">Ancylobacter oerskovii</name>
    <dbReference type="NCBI Taxonomy" id="459519"/>
    <lineage>
        <taxon>Bacteria</taxon>
        <taxon>Pseudomonadati</taxon>
        <taxon>Pseudomonadota</taxon>
        <taxon>Alphaproteobacteria</taxon>
        <taxon>Hyphomicrobiales</taxon>
        <taxon>Xanthobacteraceae</taxon>
        <taxon>Ancylobacter</taxon>
    </lineage>
</organism>
<feature type="transmembrane region" description="Helical" evidence="1">
    <location>
        <begin position="47"/>
        <end position="67"/>
    </location>
</feature>
<evidence type="ECO:0000256" key="1">
    <source>
        <dbReference type="SAM" id="Phobius"/>
    </source>
</evidence>
<keyword evidence="1" id="KW-0472">Membrane</keyword>
<dbReference type="Proteomes" id="UP001597299">
    <property type="component" value="Unassembled WGS sequence"/>
</dbReference>
<dbReference type="EMBL" id="JBHUHD010000001">
    <property type="protein sequence ID" value="MFD2139909.1"/>
    <property type="molecule type" value="Genomic_DNA"/>
</dbReference>
<keyword evidence="1" id="KW-0812">Transmembrane</keyword>
<evidence type="ECO:0000313" key="2">
    <source>
        <dbReference type="EMBL" id="MFD2139909.1"/>
    </source>
</evidence>
<reference evidence="3" key="1">
    <citation type="journal article" date="2019" name="Int. J. Syst. Evol. Microbiol.">
        <title>The Global Catalogue of Microorganisms (GCM) 10K type strain sequencing project: providing services to taxonomists for standard genome sequencing and annotation.</title>
        <authorList>
            <consortium name="The Broad Institute Genomics Platform"/>
            <consortium name="The Broad Institute Genome Sequencing Center for Infectious Disease"/>
            <person name="Wu L."/>
            <person name="Ma J."/>
        </authorList>
    </citation>
    <scope>NUCLEOTIDE SEQUENCE [LARGE SCALE GENOMIC DNA]</scope>
    <source>
        <strain evidence="3">CCM 7435</strain>
    </source>
</reference>
<gene>
    <name evidence="2" type="ORF">ACFSNC_05840</name>
</gene>
<comment type="caution">
    <text evidence="2">The sequence shown here is derived from an EMBL/GenBank/DDBJ whole genome shotgun (WGS) entry which is preliminary data.</text>
</comment>
<keyword evidence="3" id="KW-1185">Reference proteome</keyword>
<sequence>MADPLPAMRSDIEAGYVPAHPEEIHGAYDFRIGSLFRLQGTGRVTPAGLICGCLGAAAVLLATAVVVRAMRR</sequence>
<keyword evidence="1" id="KW-1133">Transmembrane helix</keyword>
<name>A0ABW4YUV0_9HYPH</name>
<protein>
    <submittedName>
        <fullName evidence="2">Uncharacterized protein</fullName>
    </submittedName>
</protein>
<proteinExistence type="predicted"/>
<evidence type="ECO:0000313" key="3">
    <source>
        <dbReference type="Proteomes" id="UP001597299"/>
    </source>
</evidence>
<accession>A0ABW4YUV0</accession>